<feature type="region of interest" description="Disordered" evidence="1">
    <location>
        <begin position="25"/>
        <end position="54"/>
    </location>
</feature>
<evidence type="ECO:0000313" key="2">
    <source>
        <dbReference type="EMBL" id="TGZ53025.1"/>
    </source>
</evidence>
<accession>A0A4S2KSW3</accession>
<dbReference type="EMBL" id="QBLH01001127">
    <property type="protein sequence ID" value="TGZ53025.1"/>
    <property type="molecule type" value="Genomic_DNA"/>
</dbReference>
<comment type="caution">
    <text evidence="2">The sequence shown here is derived from an EMBL/GenBank/DDBJ whole genome shotgun (WGS) entry which is preliminary data.</text>
</comment>
<name>A0A4S2KSW3_9HYME</name>
<proteinExistence type="predicted"/>
<protein>
    <submittedName>
        <fullName evidence="2">Uncharacterized protein</fullName>
    </submittedName>
</protein>
<gene>
    <name evidence="2" type="ORF">DBV15_00569</name>
</gene>
<reference evidence="2 3" key="1">
    <citation type="journal article" date="2019" name="Philos. Trans. R. Soc. Lond., B, Biol. Sci.">
        <title>Ant behaviour and brain gene expression of defending hosts depend on the ecological success of the intruding social parasite.</title>
        <authorList>
            <person name="Kaur R."/>
            <person name="Stoldt M."/>
            <person name="Jongepier E."/>
            <person name="Feldmeyer B."/>
            <person name="Menzel F."/>
            <person name="Bornberg-Bauer E."/>
            <person name="Foitzik S."/>
        </authorList>
    </citation>
    <scope>NUCLEOTIDE SEQUENCE [LARGE SCALE GENOMIC DNA]</scope>
    <source>
        <tissue evidence="2">Whole body</tissue>
    </source>
</reference>
<evidence type="ECO:0000313" key="3">
    <source>
        <dbReference type="Proteomes" id="UP000310200"/>
    </source>
</evidence>
<keyword evidence="3" id="KW-1185">Reference proteome</keyword>
<sequence length="441" mass="50966">MNSNEVTSDLERDRQRYLYPKNHGWFEKKANSDGRDRERERERGRERERERERKGTEICNHANGIIALRELTCVGYRGQANLSKLLTIRQVFARFTRFANKAAFSRLEEYDREMPIAIRTGRRVFDAFSNSANQFAIRGTDTLSVARRLHAVQGCLIDRARVITIGTPPKSDKQTGNMRFLNVEAKDVSGTRRDILARRAYALSRPVGRGVKPVAPWQFRKVRKKTARRSGEKEREKERNAAIDSRSLSVISAFAFVPRRYVRAYNVGAAPINTREDQCHGAKTLTSEFRKWARYWYMRKKYWCFTRWRAEKQEKCESNRCIEVVRIGCKVIQQPDPSLRMVDAINGSPRPRSRIASRRRQEATLLCRRHAVLRGIDFQRAARRGGTCFDDDADYYPSYAAARSVGRGFAKKRAASLISSIRRPGNVPSKLLVELTLEDTH</sequence>
<evidence type="ECO:0000256" key="1">
    <source>
        <dbReference type="SAM" id="MobiDB-lite"/>
    </source>
</evidence>
<dbReference type="AlphaFoldDB" id="A0A4S2KSW3"/>
<dbReference type="Proteomes" id="UP000310200">
    <property type="component" value="Unassembled WGS sequence"/>
</dbReference>
<organism evidence="2 3">
    <name type="scientific">Temnothorax longispinosus</name>
    <dbReference type="NCBI Taxonomy" id="300112"/>
    <lineage>
        <taxon>Eukaryota</taxon>
        <taxon>Metazoa</taxon>
        <taxon>Ecdysozoa</taxon>
        <taxon>Arthropoda</taxon>
        <taxon>Hexapoda</taxon>
        <taxon>Insecta</taxon>
        <taxon>Pterygota</taxon>
        <taxon>Neoptera</taxon>
        <taxon>Endopterygota</taxon>
        <taxon>Hymenoptera</taxon>
        <taxon>Apocrita</taxon>
        <taxon>Aculeata</taxon>
        <taxon>Formicoidea</taxon>
        <taxon>Formicidae</taxon>
        <taxon>Myrmicinae</taxon>
        <taxon>Temnothorax</taxon>
    </lineage>
</organism>